<name>A0A2P1NJL5_9BURK</name>
<dbReference type="FunFam" id="1.20.1260.100:FF:000001">
    <property type="entry name" value="translocator protein 2"/>
    <property type="match status" value="1"/>
</dbReference>
<evidence type="ECO:0000256" key="5">
    <source>
        <dbReference type="ARBA" id="ARBA00023136"/>
    </source>
</evidence>
<accession>A0A2P1NJL5</accession>
<feature type="transmembrane region" description="Helical" evidence="6">
    <location>
        <begin position="136"/>
        <end position="157"/>
    </location>
</feature>
<protein>
    <submittedName>
        <fullName evidence="7">Sensory protein</fullName>
    </submittedName>
</protein>
<dbReference type="OrthoDB" id="9795496at2"/>
<keyword evidence="3 6" id="KW-0812">Transmembrane</keyword>
<dbReference type="KEGG" id="melm:C7H73_05740"/>
<evidence type="ECO:0000313" key="8">
    <source>
        <dbReference type="Proteomes" id="UP000241829"/>
    </source>
</evidence>
<dbReference type="PIRSF" id="PIRSF005859">
    <property type="entry name" value="PBR"/>
    <property type="match status" value="1"/>
</dbReference>
<comment type="similarity">
    <text evidence="2">Belongs to the TspO/BZRP family.</text>
</comment>
<dbReference type="RefSeq" id="WP_106845773.1">
    <property type="nucleotide sequence ID" value="NZ_CP027792.1"/>
</dbReference>
<keyword evidence="4 6" id="KW-1133">Transmembrane helix</keyword>
<feature type="transmembrane region" description="Helical" evidence="6">
    <location>
        <begin position="84"/>
        <end position="104"/>
    </location>
</feature>
<feature type="transmembrane region" description="Helical" evidence="6">
    <location>
        <begin position="110"/>
        <end position="129"/>
    </location>
</feature>
<dbReference type="Gene3D" id="1.20.1260.100">
    <property type="entry name" value="TspO/MBR protein"/>
    <property type="match status" value="1"/>
</dbReference>
<evidence type="ECO:0000256" key="1">
    <source>
        <dbReference type="ARBA" id="ARBA00004141"/>
    </source>
</evidence>
<reference evidence="8" key="1">
    <citation type="submission" date="2018-03" db="EMBL/GenBank/DDBJ databases">
        <title>Genome sequencing of Melaminivora sp. strain SC2-7.</title>
        <authorList>
            <person name="Kim S.-J."/>
            <person name="Heo J."/>
            <person name="Ahn J.-H."/>
            <person name="Kwon S.-W."/>
        </authorList>
    </citation>
    <scope>NUCLEOTIDE SEQUENCE [LARGE SCALE GENOMIC DNA]</scope>
    <source>
        <strain evidence="8">SC2-7</strain>
    </source>
</reference>
<keyword evidence="5 6" id="KW-0472">Membrane</keyword>
<dbReference type="PANTHER" id="PTHR10057">
    <property type="entry name" value="PERIPHERAL-TYPE BENZODIAZEPINE RECEPTOR"/>
    <property type="match status" value="1"/>
</dbReference>
<evidence type="ECO:0000256" key="2">
    <source>
        <dbReference type="ARBA" id="ARBA00007524"/>
    </source>
</evidence>
<evidence type="ECO:0000256" key="6">
    <source>
        <dbReference type="SAM" id="Phobius"/>
    </source>
</evidence>
<dbReference type="InterPro" id="IPR038330">
    <property type="entry name" value="TspO/MBR-related_sf"/>
</dbReference>
<proteinExistence type="inferred from homology"/>
<sequence>MHSRSSSLHLLSLAGWLVCCFTAAGIGAIASAQAPAFYSQLAKPGWAPPAWLFGPVWTLLYLLMAVAAWLVWRAYGTPTRRPALTAFVLQLALNALWSWVFFAWHQGGWALANIALLWLLIVVTIVLFWRARPLAAALLLPYLLWVSFASALTLAVWRMNPQLLGGG</sequence>
<evidence type="ECO:0000313" key="7">
    <source>
        <dbReference type="EMBL" id="AVP57216.1"/>
    </source>
</evidence>
<feature type="transmembrane region" description="Helical" evidence="6">
    <location>
        <begin position="51"/>
        <end position="72"/>
    </location>
</feature>
<dbReference type="Pfam" id="PF03073">
    <property type="entry name" value="TspO_MBR"/>
    <property type="match status" value="1"/>
</dbReference>
<dbReference type="GO" id="GO:0033013">
    <property type="term" value="P:tetrapyrrole metabolic process"/>
    <property type="evidence" value="ECO:0007669"/>
    <property type="project" value="UniProtKB-ARBA"/>
</dbReference>
<evidence type="ECO:0000256" key="4">
    <source>
        <dbReference type="ARBA" id="ARBA00022989"/>
    </source>
</evidence>
<dbReference type="EMBL" id="CP027792">
    <property type="protein sequence ID" value="AVP57216.1"/>
    <property type="molecule type" value="Genomic_DNA"/>
</dbReference>
<organism evidence="7 8">
    <name type="scientific">Pulveribacter suum</name>
    <dbReference type="NCBI Taxonomy" id="2116657"/>
    <lineage>
        <taxon>Bacteria</taxon>
        <taxon>Pseudomonadati</taxon>
        <taxon>Pseudomonadota</taxon>
        <taxon>Betaproteobacteria</taxon>
        <taxon>Burkholderiales</taxon>
        <taxon>Comamonadaceae</taxon>
        <taxon>Pulveribacter</taxon>
    </lineage>
</organism>
<dbReference type="Proteomes" id="UP000241829">
    <property type="component" value="Chromosome"/>
</dbReference>
<keyword evidence="8" id="KW-1185">Reference proteome</keyword>
<dbReference type="CDD" id="cd15904">
    <property type="entry name" value="TSPO_MBR"/>
    <property type="match status" value="1"/>
</dbReference>
<gene>
    <name evidence="7" type="ORF">C7H73_05740</name>
</gene>
<evidence type="ECO:0000256" key="3">
    <source>
        <dbReference type="ARBA" id="ARBA00022692"/>
    </source>
</evidence>
<comment type="subcellular location">
    <subcellularLocation>
        <location evidence="1">Membrane</location>
        <topology evidence="1">Multi-pass membrane protein</topology>
    </subcellularLocation>
</comment>
<dbReference type="GO" id="GO:0016020">
    <property type="term" value="C:membrane"/>
    <property type="evidence" value="ECO:0007669"/>
    <property type="project" value="UniProtKB-SubCell"/>
</dbReference>
<dbReference type="InterPro" id="IPR004307">
    <property type="entry name" value="TspO_MBR"/>
</dbReference>
<dbReference type="AlphaFoldDB" id="A0A2P1NJL5"/>
<dbReference type="PANTHER" id="PTHR10057:SF0">
    <property type="entry name" value="TRANSLOCATOR PROTEIN"/>
    <property type="match status" value="1"/>
</dbReference>